<keyword evidence="1" id="KW-0732">Signal</keyword>
<gene>
    <name evidence="2" type="ORF">RUM44_010381</name>
</gene>
<dbReference type="PANTHER" id="PTHR39960">
    <property type="entry name" value="LD34147P"/>
    <property type="match status" value="1"/>
</dbReference>
<evidence type="ECO:0000313" key="2">
    <source>
        <dbReference type="EMBL" id="KAK6627899.1"/>
    </source>
</evidence>
<organism evidence="2 3">
    <name type="scientific">Polyplax serrata</name>
    <name type="common">Common mouse louse</name>
    <dbReference type="NCBI Taxonomy" id="468196"/>
    <lineage>
        <taxon>Eukaryota</taxon>
        <taxon>Metazoa</taxon>
        <taxon>Ecdysozoa</taxon>
        <taxon>Arthropoda</taxon>
        <taxon>Hexapoda</taxon>
        <taxon>Insecta</taxon>
        <taxon>Pterygota</taxon>
        <taxon>Neoptera</taxon>
        <taxon>Paraneoptera</taxon>
        <taxon>Psocodea</taxon>
        <taxon>Troctomorpha</taxon>
        <taxon>Phthiraptera</taxon>
        <taxon>Anoplura</taxon>
        <taxon>Polyplacidae</taxon>
        <taxon>Polyplax</taxon>
    </lineage>
</organism>
<proteinExistence type="predicted"/>
<reference evidence="2 3" key="1">
    <citation type="submission" date="2023-09" db="EMBL/GenBank/DDBJ databases">
        <title>Genomes of two closely related lineages of the louse Polyplax serrata with different host specificities.</title>
        <authorList>
            <person name="Martinu J."/>
            <person name="Tarabai H."/>
            <person name="Stefka J."/>
            <person name="Hypsa V."/>
        </authorList>
    </citation>
    <scope>NUCLEOTIDE SEQUENCE [LARGE SCALE GENOMIC DNA]</scope>
    <source>
        <strain evidence="2">98ZLc_SE</strain>
    </source>
</reference>
<name>A0ABR1AVB4_POLSC</name>
<dbReference type="PANTHER" id="PTHR39960:SF1">
    <property type="entry name" value="LD34147P"/>
    <property type="match status" value="1"/>
</dbReference>
<protein>
    <recommendedName>
        <fullName evidence="4">Paramyosin</fullName>
    </recommendedName>
</protein>
<comment type="caution">
    <text evidence="2">The sequence shown here is derived from an EMBL/GenBank/DDBJ whole genome shotgun (WGS) entry which is preliminary data.</text>
</comment>
<dbReference type="Proteomes" id="UP001359485">
    <property type="component" value="Unassembled WGS sequence"/>
</dbReference>
<dbReference type="EMBL" id="JAWJWF010000045">
    <property type="protein sequence ID" value="KAK6627899.1"/>
    <property type="molecule type" value="Genomic_DNA"/>
</dbReference>
<feature type="signal peptide" evidence="1">
    <location>
        <begin position="1"/>
        <end position="22"/>
    </location>
</feature>
<dbReference type="Gene3D" id="1.20.120.20">
    <property type="entry name" value="Apolipoprotein"/>
    <property type="match status" value="1"/>
</dbReference>
<evidence type="ECO:0000313" key="3">
    <source>
        <dbReference type="Proteomes" id="UP001359485"/>
    </source>
</evidence>
<feature type="chain" id="PRO_5047246287" description="Paramyosin" evidence="1">
    <location>
        <begin position="23"/>
        <end position="547"/>
    </location>
</feature>
<accession>A0ABR1AVB4</accession>
<evidence type="ECO:0008006" key="4">
    <source>
        <dbReference type="Google" id="ProtNLM"/>
    </source>
</evidence>
<evidence type="ECO:0000256" key="1">
    <source>
        <dbReference type="SAM" id="SignalP"/>
    </source>
</evidence>
<sequence length="547" mass="61696">MTFISSICLTVALSLVTNVGHAAPASSVSHEDIRDAILSLVTIFRDNSDKLERHEFRERQLGEQLKKALAGLDKRYKSQDQNIEKLAALMLRFDEKMKNFDIQMKERDEREKAQQQKSQETIEDVQLSIAKMLKEMQEPVKDSTAIYTIQDSNREFLETLKTEFNNKIDMLSGKVEQLQINMADSKQGAIASTIELDEGIRESIRETERILKKFDKKNEESPEIDSKWQEDLTSALRSQQETLKDLLQVATQTSENLNFLPTKTDFQELSNGTQDGLHEMKEELMAKTDQGVSKIKMKIDESIAGVGNGQEEIVKTITELQSMGENLYSDISKSYGQLLTEIKGLSKVEQVMIQTADNVLDTKRRIEYGVHQILLEVGDLVKAQSKSLNATVNQRFNDIEETFLENQTGALVNISSKIETEISQVWRQIGIMYQQLTASADTLDKLQQQTDTYVNGSVKTMDSMEGKVSKITNRMSEVDENLNYLLGKLSLVTSEFNQIKSGLASALDNIRHGFLDVHNDIKDSGPGPKPIASEYEIISSLDQNVSS</sequence>
<keyword evidence="3" id="KW-1185">Reference proteome</keyword>